<name>A0A8J4YEQ5_CHIOP</name>
<dbReference type="AlphaFoldDB" id="A0A8J4YEQ5"/>
<comment type="caution">
    <text evidence="2">The sequence shown here is derived from an EMBL/GenBank/DDBJ whole genome shotgun (WGS) entry which is preliminary data.</text>
</comment>
<dbReference type="EMBL" id="JACEEZ010009752">
    <property type="protein sequence ID" value="KAG0722316.1"/>
    <property type="molecule type" value="Genomic_DNA"/>
</dbReference>
<protein>
    <submittedName>
        <fullName evidence="2">Uncharacterized protein</fullName>
    </submittedName>
</protein>
<feature type="signal peptide" evidence="1">
    <location>
        <begin position="1"/>
        <end position="21"/>
    </location>
</feature>
<dbReference type="OrthoDB" id="6339244at2759"/>
<feature type="chain" id="PRO_5035313474" evidence="1">
    <location>
        <begin position="22"/>
        <end position="145"/>
    </location>
</feature>
<evidence type="ECO:0000313" key="3">
    <source>
        <dbReference type="Proteomes" id="UP000770661"/>
    </source>
</evidence>
<dbReference type="Proteomes" id="UP000770661">
    <property type="component" value="Unassembled WGS sequence"/>
</dbReference>
<organism evidence="2 3">
    <name type="scientific">Chionoecetes opilio</name>
    <name type="common">Atlantic snow crab</name>
    <name type="synonym">Cancer opilio</name>
    <dbReference type="NCBI Taxonomy" id="41210"/>
    <lineage>
        <taxon>Eukaryota</taxon>
        <taxon>Metazoa</taxon>
        <taxon>Ecdysozoa</taxon>
        <taxon>Arthropoda</taxon>
        <taxon>Crustacea</taxon>
        <taxon>Multicrustacea</taxon>
        <taxon>Malacostraca</taxon>
        <taxon>Eumalacostraca</taxon>
        <taxon>Eucarida</taxon>
        <taxon>Decapoda</taxon>
        <taxon>Pleocyemata</taxon>
        <taxon>Brachyura</taxon>
        <taxon>Eubrachyura</taxon>
        <taxon>Majoidea</taxon>
        <taxon>Majidae</taxon>
        <taxon>Chionoecetes</taxon>
    </lineage>
</organism>
<keyword evidence="1" id="KW-0732">Signal</keyword>
<proteinExistence type="predicted"/>
<evidence type="ECO:0000256" key="1">
    <source>
        <dbReference type="SAM" id="SignalP"/>
    </source>
</evidence>
<sequence>MVPPRLYPLAALLVLLCGAHADREAECIEVGFARSAGSSLHVGYEAAREALVARWADEDKTGKPQYTAFSPLLKNVTRTGQLLEAASQAIVGLVRKTRVGKRCAEDWLLKGLEKHVLPLINVDKSLAEGMGLGEYQEASGYSCEG</sequence>
<keyword evidence="3" id="KW-1185">Reference proteome</keyword>
<reference evidence="2" key="1">
    <citation type="submission" date="2020-07" db="EMBL/GenBank/DDBJ databases">
        <title>The High-quality genome of the commercially important snow crab, Chionoecetes opilio.</title>
        <authorList>
            <person name="Jeong J.-H."/>
            <person name="Ryu S."/>
        </authorList>
    </citation>
    <scope>NUCLEOTIDE SEQUENCE</scope>
    <source>
        <strain evidence="2">MADBK_172401_WGS</strain>
        <tissue evidence="2">Digestive gland</tissue>
    </source>
</reference>
<accession>A0A8J4YEQ5</accession>
<evidence type="ECO:0000313" key="2">
    <source>
        <dbReference type="EMBL" id="KAG0722316.1"/>
    </source>
</evidence>
<gene>
    <name evidence="2" type="ORF">GWK47_044695</name>
</gene>